<dbReference type="AlphaFoldDB" id="A0A8T0Y6D5"/>
<feature type="non-terminal residue" evidence="1">
    <location>
        <position position="190"/>
    </location>
</feature>
<proteinExistence type="predicted"/>
<dbReference type="EMBL" id="RCMK01005018">
    <property type="protein sequence ID" value="KAG2870245.1"/>
    <property type="molecule type" value="Genomic_DNA"/>
</dbReference>
<evidence type="ECO:0000313" key="1">
    <source>
        <dbReference type="EMBL" id="KAG2792079.1"/>
    </source>
</evidence>
<evidence type="ECO:0000313" key="3">
    <source>
        <dbReference type="EMBL" id="KAG2870245.1"/>
    </source>
</evidence>
<dbReference type="EMBL" id="RCMI01006138">
    <property type="protein sequence ID" value="KAG2854617.1"/>
    <property type="molecule type" value="Genomic_DNA"/>
</dbReference>
<gene>
    <name evidence="1" type="ORF">PC113_g25732</name>
    <name evidence="2" type="ORF">PC115_g25924</name>
    <name evidence="3" type="ORF">PC117_g28553</name>
</gene>
<dbReference type="Gene3D" id="3.40.50.720">
    <property type="entry name" value="NAD(P)-binding Rossmann-like Domain"/>
    <property type="match status" value="1"/>
</dbReference>
<evidence type="ECO:0000313" key="2">
    <source>
        <dbReference type="EMBL" id="KAG2854617.1"/>
    </source>
</evidence>
<dbReference type="InterPro" id="IPR016039">
    <property type="entry name" value="Thiolase-like"/>
</dbReference>
<evidence type="ECO:0000313" key="4">
    <source>
        <dbReference type="Proteomes" id="UP000735874"/>
    </source>
</evidence>
<comment type="caution">
    <text evidence="1">The sequence shown here is derived from an EMBL/GenBank/DDBJ whole genome shotgun (WGS) entry which is preliminary data.</text>
</comment>
<reference evidence="1" key="1">
    <citation type="submission" date="2018-10" db="EMBL/GenBank/DDBJ databases">
        <title>Effector identification in a new, highly contiguous assembly of the strawberry crown rot pathogen Phytophthora cactorum.</title>
        <authorList>
            <person name="Armitage A.D."/>
            <person name="Nellist C.F."/>
            <person name="Bates H."/>
            <person name="Vickerstaff R.J."/>
            <person name="Harrison R.J."/>
        </authorList>
    </citation>
    <scope>NUCLEOTIDE SEQUENCE</scope>
    <source>
        <strain evidence="1">15-7</strain>
        <strain evidence="2">4032</strain>
        <strain evidence="3">4040</strain>
    </source>
</reference>
<dbReference type="VEuPathDB" id="FungiDB:PC110_g22353"/>
<organism evidence="1 4">
    <name type="scientific">Phytophthora cactorum</name>
    <dbReference type="NCBI Taxonomy" id="29920"/>
    <lineage>
        <taxon>Eukaryota</taxon>
        <taxon>Sar</taxon>
        <taxon>Stramenopiles</taxon>
        <taxon>Oomycota</taxon>
        <taxon>Peronosporomycetes</taxon>
        <taxon>Peronosporales</taxon>
        <taxon>Peronosporaceae</taxon>
        <taxon>Phytophthora</taxon>
    </lineage>
</organism>
<dbReference type="EMBL" id="RCMG01005140">
    <property type="protein sequence ID" value="KAG2792079.1"/>
    <property type="molecule type" value="Genomic_DNA"/>
</dbReference>
<accession>A0A8T0Y6D5</accession>
<protein>
    <submittedName>
        <fullName evidence="1">Uncharacterized protein</fullName>
    </submittedName>
</protein>
<dbReference type="Proteomes" id="UP000736787">
    <property type="component" value="Unassembled WGS sequence"/>
</dbReference>
<dbReference type="Proteomes" id="UP000735874">
    <property type="component" value="Unassembled WGS sequence"/>
</dbReference>
<feature type="non-terminal residue" evidence="1">
    <location>
        <position position="1"/>
    </location>
</feature>
<dbReference type="Proteomes" id="UP000774804">
    <property type="component" value="Unassembled WGS sequence"/>
</dbReference>
<sequence>VGAIIGWTRGTGLMSGNNVVAAGVEKMGMRTFSTTEMGFNLSALMHPSIVDRAAESPIFADLTGGMAQVSDLKDQVDSIRADIMKKSKLQASIHAALENDKKMLALPSKKQVAAPSSKTFAPRANMSSYYCNSFPKLSGVAGLSASKKQAMLRGMLDLRQVVVITGFGEVSPWGNSRTRWEMESYGEFSL</sequence>
<dbReference type="Gene3D" id="3.40.47.10">
    <property type="match status" value="1"/>
</dbReference>
<name>A0A8T0Y6D5_9STRA</name>
<dbReference type="GO" id="GO:0016746">
    <property type="term" value="F:acyltransferase activity"/>
    <property type="evidence" value="ECO:0007669"/>
    <property type="project" value="InterPro"/>
</dbReference>